<accession>A0AAV0WDZ9</accession>
<evidence type="ECO:0000313" key="2">
    <source>
        <dbReference type="Proteomes" id="UP001160148"/>
    </source>
</evidence>
<reference evidence="1 2" key="1">
    <citation type="submission" date="2023-01" db="EMBL/GenBank/DDBJ databases">
        <authorList>
            <person name="Whitehead M."/>
        </authorList>
    </citation>
    <scope>NUCLEOTIDE SEQUENCE [LARGE SCALE GENOMIC DNA]</scope>
</reference>
<name>A0AAV0WDZ9_9HEMI</name>
<proteinExistence type="predicted"/>
<protein>
    <submittedName>
        <fullName evidence="1">Uncharacterized protein</fullName>
    </submittedName>
</protein>
<comment type="caution">
    <text evidence="1">The sequence shown here is derived from an EMBL/GenBank/DDBJ whole genome shotgun (WGS) entry which is preliminary data.</text>
</comment>
<keyword evidence="2" id="KW-1185">Reference proteome</keyword>
<dbReference type="AlphaFoldDB" id="A0AAV0WDZ9"/>
<dbReference type="Proteomes" id="UP001160148">
    <property type="component" value="Unassembled WGS sequence"/>
</dbReference>
<sequence length="75" mass="8584">MDNMEDVANISPCKKNPKGKFVGTGQKNIIINVYKDKIKQQLENPEMPKLSFRELIVSISRTNWATYNSNDIGRI</sequence>
<gene>
    <name evidence="1" type="ORF">MEUPH1_LOCUS10161</name>
</gene>
<evidence type="ECO:0000313" key="1">
    <source>
        <dbReference type="EMBL" id="CAI6354119.1"/>
    </source>
</evidence>
<dbReference type="EMBL" id="CARXXK010000002">
    <property type="protein sequence ID" value="CAI6354119.1"/>
    <property type="molecule type" value="Genomic_DNA"/>
</dbReference>
<organism evidence="1 2">
    <name type="scientific">Macrosiphum euphorbiae</name>
    <name type="common">potato aphid</name>
    <dbReference type="NCBI Taxonomy" id="13131"/>
    <lineage>
        <taxon>Eukaryota</taxon>
        <taxon>Metazoa</taxon>
        <taxon>Ecdysozoa</taxon>
        <taxon>Arthropoda</taxon>
        <taxon>Hexapoda</taxon>
        <taxon>Insecta</taxon>
        <taxon>Pterygota</taxon>
        <taxon>Neoptera</taxon>
        <taxon>Paraneoptera</taxon>
        <taxon>Hemiptera</taxon>
        <taxon>Sternorrhyncha</taxon>
        <taxon>Aphidomorpha</taxon>
        <taxon>Aphidoidea</taxon>
        <taxon>Aphididae</taxon>
        <taxon>Macrosiphini</taxon>
        <taxon>Macrosiphum</taxon>
    </lineage>
</organism>